<keyword evidence="16" id="KW-0206">Cytoskeleton</keyword>
<dbReference type="Pfam" id="PF12780">
    <property type="entry name" value="AAA_8"/>
    <property type="match status" value="1"/>
</dbReference>
<dbReference type="Gene3D" id="1.20.58.1120">
    <property type="match status" value="1"/>
</dbReference>
<dbReference type="SUPFAM" id="SSF51294">
    <property type="entry name" value="Hedgehog/intein (Hint) domain"/>
    <property type="match status" value="2"/>
</dbReference>
<gene>
    <name evidence="22" type="ORF">HK105_201316</name>
</gene>
<keyword evidence="5" id="KW-0963">Cytoplasm</keyword>
<dbReference type="EMBL" id="JADGIZ020000004">
    <property type="protein sequence ID" value="KAL2919046.1"/>
    <property type="molecule type" value="Genomic_DNA"/>
</dbReference>
<keyword evidence="15" id="KW-0505">Motor protein</keyword>
<evidence type="ECO:0000256" key="17">
    <source>
        <dbReference type="ARBA" id="ARBA00023273"/>
    </source>
</evidence>
<evidence type="ECO:0000256" key="15">
    <source>
        <dbReference type="ARBA" id="ARBA00023175"/>
    </source>
</evidence>
<keyword evidence="8" id="KW-0677">Repeat</keyword>
<dbReference type="Proteomes" id="UP001527925">
    <property type="component" value="Unassembled WGS sequence"/>
</dbReference>
<dbReference type="InterPro" id="IPR024317">
    <property type="entry name" value="Dynein_heavy_chain_D4_dom"/>
</dbReference>
<organism evidence="22 23">
    <name type="scientific">Polyrhizophydium stewartii</name>
    <dbReference type="NCBI Taxonomy" id="2732419"/>
    <lineage>
        <taxon>Eukaryota</taxon>
        <taxon>Fungi</taxon>
        <taxon>Fungi incertae sedis</taxon>
        <taxon>Chytridiomycota</taxon>
        <taxon>Chytridiomycota incertae sedis</taxon>
        <taxon>Chytridiomycetes</taxon>
        <taxon>Rhizophydiales</taxon>
        <taxon>Rhizophydiales incertae sedis</taxon>
        <taxon>Polyrhizophydium</taxon>
    </lineage>
</organism>
<dbReference type="InterPro" id="IPR042228">
    <property type="entry name" value="Dynein_linker_3"/>
</dbReference>
<evidence type="ECO:0000256" key="18">
    <source>
        <dbReference type="ARBA" id="ARBA00033439"/>
    </source>
</evidence>
<evidence type="ECO:0000256" key="3">
    <source>
        <dbReference type="ARBA" id="ARBA00011655"/>
    </source>
</evidence>
<dbReference type="InterPro" id="IPR042222">
    <property type="entry name" value="Dynein_2_N"/>
</dbReference>
<dbReference type="PROSITE" id="PS00086">
    <property type="entry name" value="CYTOCHROME_P450"/>
    <property type="match status" value="1"/>
</dbReference>
<feature type="domain" description="DOD-type homing endonuclease" evidence="21">
    <location>
        <begin position="2754"/>
        <end position="2875"/>
    </location>
</feature>
<dbReference type="Gene3D" id="6.10.140.1060">
    <property type="match status" value="1"/>
</dbReference>
<dbReference type="InterPro" id="IPR013594">
    <property type="entry name" value="Dynein_heavy_tail"/>
</dbReference>
<evidence type="ECO:0000256" key="13">
    <source>
        <dbReference type="ARBA" id="ARBA00023054"/>
    </source>
</evidence>
<dbReference type="Gene3D" id="1.20.920.20">
    <property type="match status" value="1"/>
</dbReference>
<dbReference type="Pfam" id="PF18198">
    <property type="entry name" value="AAA_lid_11"/>
    <property type="match status" value="1"/>
</dbReference>
<dbReference type="PROSITE" id="PS50819">
    <property type="entry name" value="INTEIN_ENDONUCLEASE"/>
    <property type="match status" value="1"/>
</dbReference>
<dbReference type="Pfam" id="PF08393">
    <property type="entry name" value="DHC_N2"/>
    <property type="match status" value="1"/>
</dbReference>
<evidence type="ECO:0000256" key="4">
    <source>
        <dbReference type="ARBA" id="ARBA00022197"/>
    </source>
</evidence>
<dbReference type="Gene3D" id="1.10.8.1220">
    <property type="match status" value="1"/>
</dbReference>
<dbReference type="InterPro" id="IPR001128">
    <property type="entry name" value="Cyt_P450"/>
</dbReference>
<dbReference type="Pfam" id="PF17852">
    <property type="entry name" value="Dynein_AAA_lid"/>
    <property type="match status" value="1"/>
</dbReference>
<evidence type="ECO:0000256" key="19">
    <source>
        <dbReference type="SAM" id="Coils"/>
    </source>
</evidence>
<dbReference type="InterPro" id="IPR043160">
    <property type="entry name" value="Dynein_C_barrel"/>
</dbReference>
<comment type="subunit">
    <text evidence="3">Consists of at least two heavy chains and a number of intermediate and light chains.</text>
</comment>
<feature type="coiled-coil region" evidence="19">
    <location>
        <begin position="4126"/>
        <end position="4181"/>
    </location>
</feature>
<dbReference type="Pfam" id="PF12781">
    <property type="entry name" value="AAA_9"/>
    <property type="match status" value="1"/>
</dbReference>
<keyword evidence="6" id="KW-0493">Microtubule</keyword>
<accession>A0ABR4NHR5</accession>
<dbReference type="Gene3D" id="3.10.28.10">
    <property type="entry name" value="Homing endonucleases"/>
    <property type="match status" value="2"/>
</dbReference>
<dbReference type="InterPro" id="IPR036844">
    <property type="entry name" value="Hint_dom_sf"/>
</dbReference>
<dbReference type="Gene3D" id="1.20.140.100">
    <property type="entry name" value="Dynein heavy chain, N-terminal domain 2"/>
    <property type="match status" value="1"/>
</dbReference>
<keyword evidence="23" id="KW-1185">Reference proteome</keyword>
<keyword evidence="10" id="KW-0067">ATP-binding</keyword>
<dbReference type="InterPro" id="IPR027417">
    <property type="entry name" value="P-loop_NTPase"/>
</dbReference>
<dbReference type="InterPro" id="IPR004273">
    <property type="entry name" value="Dynein_heavy_D6_P-loop"/>
</dbReference>
<dbReference type="InterPro" id="IPR007869">
    <property type="entry name" value="Homing_endonuc_PI-Sce"/>
</dbReference>
<protein>
    <recommendedName>
        <fullName evidence="4">Dynein heavy chain, cytoplasmic</fullName>
    </recommendedName>
    <alternativeName>
        <fullName evidence="18">Dynein heavy chain, cytosolic</fullName>
    </alternativeName>
</protein>
<evidence type="ECO:0000256" key="10">
    <source>
        <dbReference type="ARBA" id="ARBA00022840"/>
    </source>
</evidence>
<evidence type="ECO:0000313" key="22">
    <source>
        <dbReference type="EMBL" id="KAL2919046.1"/>
    </source>
</evidence>
<dbReference type="PANTHER" id="PTHR46532">
    <property type="entry name" value="MALE FERTILITY FACTOR KL5"/>
    <property type="match status" value="1"/>
</dbReference>
<feature type="compositionally biased region" description="Polar residues" evidence="20">
    <location>
        <begin position="1"/>
        <end position="18"/>
    </location>
</feature>
<keyword evidence="14" id="KW-0969">Cilium</keyword>
<evidence type="ECO:0000256" key="14">
    <source>
        <dbReference type="ARBA" id="ARBA00023069"/>
    </source>
</evidence>
<dbReference type="Pfam" id="PF17857">
    <property type="entry name" value="AAA_lid_1"/>
    <property type="match status" value="1"/>
</dbReference>
<dbReference type="Pfam" id="PF00067">
    <property type="entry name" value="p450"/>
    <property type="match status" value="1"/>
</dbReference>
<keyword evidence="9" id="KW-0547">Nucleotide-binding</keyword>
<dbReference type="PRINTS" id="PR00385">
    <property type="entry name" value="P450"/>
</dbReference>
<dbReference type="InterPro" id="IPR026983">
    <property type="entry name" value="DHC"/>
</dbReference>
<dbReference type="InterPro" id="IPR017972">
    <property type="entry name" value="Cyt_P450_CS"/>
</dbReference>
<dbReference type="Gene3D" id="1.10.472.130">
    <property type="match status" value="1"/>
</dbReference>
<dbReference type="PRINTS" id="PR00463">
    <property type="entry name" value="EP450I"/>
</dbReference>
<evidence type="ECO:0000256" key="20">
    <source>
        <dbReference type="SAM" id="MobiDB-lite"/>
    </source>
</evidence>
<feature type="coiled-coil region" evidence="19">
    <location>
        <begin position="4418"/>
        <end position="4456"/>
    </location>
</feature>
<evidence type="ECO:0000256" key="9">
    <source>
        <dbReference type="ARBA" id="ARBA00022741"/>
    </source>
</evidence>
<evidence type="ECO:0000256" key="8">
    <source>
        <dbReference type="ARBA" id="ARBA00022737"/>
    </source>
</evidence>
<dbReference type="Gene3D" id="1.20.920.30">
    <property type="match status" value="1"/>
</dbReference>
<name>A0ABR4NHR5_9FUNG</name>
<dbReference type="InterPro" id="IPR041658">
    <property type="entry name" value="AAA_lid_11"/>
</dbReference>
<evidence type="ECO:0000256" key="6">
    <source>
        <dbReference type="ARBA" id="ARBA00022701"/>
    </source>
</evidence>
<proteinExistence type="inferred from homology"/>
<dbReference type="InterPro" id="IPR043157">
    <property type="entry name" value="Dynein_AAA1S"/>
</dbReference>
<dbReference type="Gene3D" id="1.10.630.10">
    <property type="entry name" value="Cytochrome P450"/>
    <property type="match status" value="1"/>
</dbReference>
<dbReference type="SMART" id="SM00382">
    <property type="entry name" value="AAA"/>
    <property type="match status" value="1"/>
</dbReference>
<keyword evidence="7" id="KW-0479">Metal-binding</keyword>
<dbReference type="SUPFAM" id="SSF55608">
    <property type="entry name" value="Homing endonucleases"/>
    <property type="match status" value="2"/>
</dbReference>
<evidence type="ECO:0000259" key="21">
    <source>
        <dbReference type="PROSITE" id="PS50819"/>
    </source>
</evidence>
<dbReference type="InterPro" id="IPR013602">
    <property type="entry name" value="Dynein_heavy_linker"/>
</dbReference>
<dbReference type="Gene3D" id="1.10.8.720">
    <property type="entry name" value="Region D6 of dynein motor"/>
    <property type="match status" value="1"/>
</dbReference>
<dbReference type="InterPro" id="IPR004042">
    <property type="entry name" value="Intein_endonuc_central"/>
</dbReference>
<keyword evidence="11" id="KW-0408">Iron</keyword>
<evidence type="ECO:0000256" key="16">
    <source>
        <dbReference type="ARBA" id="ARBA00023212"/>
    </source>
</evidence>
<evidence type="ECO:0000256" key="5">
    <source>
        <dbReference type="ARBA" id="ARBA00022490"/>
    </source>
</evidence>
<dbReference type="Gene3D" id="1.10.8.710">
    <property type="match status" value="1"/>
</dbReference>
<dbReference type="SUPFAM" id="SSF48264">
    <property type="entry name" value="Cytochrome P450"/>
    <property type="match status" value="1"/>
</dbReference>
<dbReference type="InterPro" id="IPR042219">
    <property type="entry name" value="AAA_lid_11_sf"/>
</dbReference>
<dbReference type="Pfam" id="PF12777">
    <property type="entry name" value="MT"/>
    <property type="match status" value="1"/>
</dbReference>
<dbReference type="Pfam" id="PF12775">
    <property type="entry name" value="AAA_7"/>
    <property type="match status" value="1"/>
</dbReference>
<evidence type="ECO:0000256" key="11">
    <source>
        <dbReference type="ARBA" id="ARBA00023004"/>
    </source>
</evidence>
<dbReference type="Pfam" id="PF25007">
    <property type="entry name" value="DYH2-5-8_CC"/>
    <property type="match status" value="1"/>
</dbReference>
<comment type="caution">
    <text evidence="22">The sequence shown here is derived from an EMBL/GenBank/DDBJ whole genome shotgun (WGS) entry which is preliminary data.</text>
</comment>
<dbReference type="InterPro" id="IPR007868">
    <property type="entry name" value="Hom_end_hint"/>
</dbReference>
<dbReference type="InterPro" id="IPR027434">
    <property type="entry name" value="Homing_endonucl"/>
</dbReference>
<dbReference type="InterPro" id="IPR003593">
    <property type="entry name" value="AAA+_ATPase"/>
</dbReference>
<sequence length="5860" mass="662358">MATTGSTNNLHRSNQNLAHDNENKKKAAAAQTAVEKKRASLDARHRYLLEKFAAFVDEKPATLENSLLVGNKLDLINDFFAEGGSRKVLFFWQKDDSSTAKTAAAAANQTKPNTLIVTLGNKEVLTGLGAFFIRPNTKAITPQNIFTDISFGPLNSNLLPSLTSMVKYIIMPALRAQDNWGVLARQKDESVKGFMEVLEKFTGDIDVAMVNLHDSVQLHPCTIDLEAFKKPYDYANAAHNPEVINALEGLVNEWCKQIEQVLAESEQMRKEADDIGPNAELAHWKARMVKFNSITDQLKSPVCKKVIGILNAVKSRALLKTWKDLDDRVTDAANESKDNVKYLYTLERFCDPLYRSDPLGMIPAIPGLINAIKMIYSISRYYNTSERMTSLFVKITNQMITSCKEFVYKDGGSKIWDLDRQVLVQKLMECHKLNEAYQRCFHEIKKKLQETPQEKQFDFSEMYIFGKFDAFCKRIQKVIDMFNIIEKFSLLENLGVEGMDSIVRKFSNILTQMQRKPYDILDHRKMEYDSDYNNFKKQVSDLEATLQQFIDSSFEHISSTEQSLELLSKFSQIKDMQLDLESKYHSVFVHYTRKDLEGVRKLYQKYKDLPPIPRNTPPVSGAIAWARQLYRRIENPMKHFKSKTSVLDSAEAKKHIRNYNKLARALIEFEVLWHRSWYNIVEQAKTGLQATLLVSNGEGQVYVNFDPQIIQLIKETKYMLRLGLEVPESVKNVCTKEMYYKGLYNGLVHILQNKKRVLERVSNILRRAMAPHIDELDRTLQPGLTALTWTSLNLDDYLQANHKQLAKLEELVDKLLDISECRIEMGVRKIAEISLVEVPADTEQWSVDIFFEKTEKRCSSMIQTISNRSNLIESATRDMIAELSKGVAQYVNPDLRLAYESVYYNANYQNFEALVQCTKGSLDMLRARLGTYTSNQYNKAPSQKPFFRAEIVLLIPNVVLQPKLEDIQAALNRAAGMVIDVAKKLSLNWRVFLDAPEDHATAHYPEDTSQVANNKDVLKVMMMLSSTVNSMKKDVESHREQFGKYDFLWKEDKAETIQKFLDSNPTISDFENEINRYEFIEREIVEIPGSTQIGLLLISAEPLKLALLSETKEWKQQYGLNLNRKVKTDMEQLIEYMESKTIKLSRKIADIDDLRIAVQTLSEIREAEVDIDMKVAPIEEAYLLLTKHNVSVTREETEMVDSLRYSWKKLKMLVIDTQAHLSKIQPVFKADLLGAVQKFSQDVKEFTVEYTENGPMAGNIPPKTASERLNVFQRGFDELNRKWETYSGGEELFCLPVTPFPTLVRIKKELKLLQNLYSLYNDVLEKRQTYNETLWADIDLEKINTEMTDFQNKIKKLPKAIKDWDAFTELKNIVENLAAMVPLLEMMCNKAMQQRHWDSIMAITKTQINLDPDMFYLKNLLDAPLVQFREDIEDICTAAVKEADIEVKLKATVVDWEDKNFTLAGFKTRGNLILKPSATSEIISQMEDSLMTLASLMSNRYNAPFKPTIQTWVHNLSTASEVIENWLAVQNLWIYLEAVFVGGDIAKQMPKEAKRFSNIDKSWCKIMGLANEHPNVIQCCVLDETIANLLPHLTEQLELCQKSLSGYLESKRAIFPRFYFVSDPALLEVLGQASDSHTIQAHLKSVFDNIDKVQFHDKEYDKIIGMESSEGERVPLSRPMLAAGNVEVWLGTLLKSMQTSINDIIREAAARVNDVQTQKFMDEYPAQIGLLCLQIQWTQMCEEALTLSKTDKKKMGATNQRIIEILNILIEVTTKDLSKMDRTKYETLITIQVHHRDVFEKLYKSHVKSPDDFEWLKQARFYWQETKDCCIVSITNFDFKYQCEYLGCCDRLVITPLTDRCYITLAQALGMSLGGSPAGPAGTGKCWGRGTRLVMLDGTAKAVEEICEGDVLMGPDSQPRIVRPGSITRGTEAMYRVTATDDARISWTCNGPHILVLQLNDKPTVVAAGGRFFVKTWTTRPGTSAVSQIPCADLVGGAFATRNDAEAFIDELVRTEWQPLVFECTVIDYLAIKDESLRRSLAMFQPPLIEWPSPAVSLAARISEMRGPEASLAMVAQIAWAIGAWLALSTGSGRVEICEQVHSEFERIAAMLGEGMPGKCESAFSELIGSYGLAQATNIPHELMTECPAVRRALLAGLVDCSGRIGEDGGCTITSASAGILTDAASLARGLGLVVGKSHEHASIAVRGAGLTAVAEHIVTDDKRRAVAELASGTQGTDSCFGFTIECVGFDDYFGFSLDGRDGRCLLADYTVTHNTESVKDLGKNIGLWVVVFNCSDQMDYRGLGRIYKGLAQSGCWGCFDEFNRIELPVLSVAAQQIGCVFSARKERKTSFLFTDGDVVELKPEVAMFITMNPGYAGRVELPENLKVHFRYVAMMVPDRQIIIRVKLAGCGFISNLILAKKFFVLYRLCEEQLSKQVHYDFGLRNILSVLRTCGSVKRANPDDSENLIIMRVLRDMNLSKLVDEDEALFLSLVNDLFPGLTAKKGSYPNVEAAVDQQLAEANLISHPPWTLKVIQLYETAKVRHGIMILGPTGTGKCWGRGTRLVMLDGTTKAVEEICEGDVLVGPDSKPRAVLTGSITRGFAPMFRIAPAQPGRQAWTCNEDHILVVRLPIEPFAAQNAPNGDWSVVEYVAAPGSTPESFVPRLDHVKGGFGSRADAEAFARDRIMSAWTPLEFECTIRDYMSLDETIRSALVMFQPGAINWPAPQRGLAHELEALLGASHVAELVLRSAWALGVWIARGIEGSPSVRTSGMCDTAEHDLSKLAVDLGGLSHKLSDRIDLGDRFAQLLKRLAMLTGKRIPQTLHQESQEIRGALLAGWIDGAAVSSDALHIQIHCGSHEAAEDLARLARGLGLAAIPEAAATNDARAGPILCVVAVVGHQQVYEHIRRRMASVAAAPAKLDAMCSKFTVTRLDADFYYGFELSGDGRCLISDFTVTHNTKCINALLKAMTACGDPHKELRMNPKAITDYQMFGKLDVATNDWTDGIFSSLWRKTLKRKGETVWIVLDGPVDAVWIENLNSVLDDNKCLTLANGDRIPMSPACKLTFEVHSLRNASPATVSRCGMIYIGVTALTWDIVLQSWFKTRPANEVGVLEALFNGSFGAVNQFMILELHPKMIIAQVNYVVNATILLTGLIPKAEANKSQISSEHLERLYVYALFWAFGSLLELDERKKLQQFMLEKLPDLKYPPIDPSSQDTFYEFFVNDNGQWQHWRDRVVDWLYPQDTTPEFSSIIIPMVDNVRTEFMMETVTKQGRPVLLIGEPGTAKTVTVKKYLAKLNPDTHLSKNLSFSSATTPMIFQRTIESYLDKRMGSTYGPPAGKKMIIFIDDINMPEINEWGDQVTGEIVRQLMEYQGFYSLDRPGDWTAIVDLFFLGAMMHPGGGRNDIPSRLKRQFVVLNCTIPSDVSVDKIFGTMLEGHFCAARNFAPDVIAMAARLPPLTRRLWQMTKVKMLPTPAKFHYIFNLRDLSRIVEGMLNSTPDAISSDKLLLNLWEHECSRVLPDRFITQEDVDWFNKAIINIVQKDLGDDYVGVVSTKSYFVDFMREPPENDDPEVEIDLEAIKVYERVPSFEVLRERLLDYMKQYNENIRGSKMDLVLFEDAMRHIVRISRIIRTPRGNALLVGVGGSGKQSLTKLAAFIAKSQVFQIAITKNYNVSNLMEDLKLMYKVAGAQGKSMTFIFTDNEVKEEGFLGFINNILTSGEITNLFPKDEIISISSDLRGPLKKQRPNVIDTIENLWQFFIDRVKANLHVVLCFSPVGDKFRNRSLKFPGLVSGCTMDWFSRWPNEALRAVADKFVAEMEIVCTDQIKKEVVYHMAFVHDLVTDACNNYFMQFRRRTHVTPKSYLSFLGSYKSYYKSKRDEVGSSSDRMNMGLSKLVEASKSVAVLQDQLVVKEKELAIASKAADAVLAEVTASTTAAEKVKDAVLKVKTKSESIANMIKGDKEYAESQLEAAKPALEEARNALNSIQPSHISTVRKLAKPPHLIMRIMDGVLLLMKRKIDTITQDPDKPCMKPSWSESLKLMSASDFLTNLLNFPKDEINEETVEFLEPLMEMPDFNLEGAKKVSADVAGLASWVGAMAVYYSVNKKVIPLKANLIVQEHKLAIAMEDLNKAQQMLDEKQAELDVFQAKYNEAISNKQALQADADSCKRKMNAATALISGLKGEKDRWTIQSKEFAERIGRLVGDIILATAFLSYSGPFNQTFRSQLLQDWRKELLRRKIPHTEDLDIIGLLVDNTTVGEWNIQGLPTDELSIQNGIIVTKGTRFPLLIDPQNQAKVWIKNREEQNKLQVTTLSHKYFRQHIEDCVSQGRPLLIEDVEETLDPTLDNILERNLIKAGRGFKVVFGDKEIDWCEGFYVFITTKLPNPNYNPEIYAKCSIIDFTVTSKGLEEQLLGRVIMREKQELETERAKLLEEVNSNKRKMKQLEDNLLERLTSTKGSLVDDESLIEVLAVTKTTAEEVNEKLVVAAETQKKIGSAREEYRPVASRGSIIYFLIAEMSMVNVMYQTSLKQFLQLFDESMEKGAPSPIPSKRIQNIIEYCTFRAFSYITRGLYEIHKVIFVLLLALKIDIFNGKVTHEEFRCLIKGGAALDINAVVKKPFNWIPDMTWLNLVALSKMPGFTDVLNQVGKNEKAWRSWYEKDAPENEVLPGGYQNSLDAFRRLLLVRSWCLDRTGMMAKQYIASSMTTRFAESQILDLDALLGESNNRTPMICLLSQGSDPSSDIENLSKKYKIDMKAISMGQGQEVHARKLLSAFMLNGGWALLQNCHLGLPFMDELLGLILETEVIHEKFRLWITTDVSPKFPITFLQMSIKFTNEPPQGIKAGLKRTYAWFTQDMLDMSARPQYKPLLYGLAFLHSIVQERRKFGPLGWNIPYEFNQSDLAASVQFVQNHVDELAPKANISWTTARFMFCEVHYGGRVTDDFDRRLLQTYGKVWFGDHMFLDSFCFYKGYTIPHLKTIEEYRQSIESLPLIDTPDAFGLHPNADISCQTKESQRMLDTIMSIQPKDSNTGSGETREEVVKRMANDLLSKLPESFDKNRTKIQIQKQGGPKPLNIFLGQEIDRMQVVISAVKSTLSDLKLAIDGTIIMAPALQNALDALYDARVPDSWVKISWQSSTLGLWYTEFLSRAAQFHTWLYDGRPLVFWLSGFFNPQGFLTAIRQEITRVHNGWALDSVKLAPEVMKQMKEDISAPPAEGVYIHGLFIEGAAWDRKNIRLTESQPKIIFQSMPVVHVSATNSTDDGDPRMYRCPVYRRPRRTDQNYIFDIELKTQQNPDYWILRGIALLSNIKERALQALNPSVRIFKFLFPRFLFGVLDVTRFDIIPQMVLPLPRGWEWSAKHRVYEACGQDAFFVVGPESRYFWVADADLVRDIVVRKLDFPKPIQIYKILDLFGRNVVTTEHAEWRRHRKVAAPQFSEKNNMFVHRETVRTVKDMFRAWDSTAAQSPAQSAETSALLAVNTDGVVIDVTNDMMKLALHVISSAGFGLKIDWVESDNELKLPANHKMSFKTAVHEVIEGLKLKLLLPKFAYSLPIKRIQHLKDCFEEFELYLREMIRSADTQTEANLLVSLAKAVKAEDPANSILTEQELVGNMFIFMFAGHETTANALNFSLALLAINQNAQQRLHDEVKTVIGDKDPEYRHIPELVYTLAVMNETLRMFPSVIEIPKSTNGQQTLGKYIIPEDTFVSIHAVGLHYNPKYWGPDPQAFRPERWFASPECARSAKATADAVRANANARSTKEAPAIDGDAQHQPQTLFSYNRYAFVPFSEGARSCLGKRFSQIEFITALAMIIQNYSVHLPDGTSPERLMDATNRITLQTTDPVKLVFRRRASPAHA</sequence>
<keyword evidence="12" id="KW-0243">Dynein</keyword>
<dbReference type="InterPro" id="IPR041228">
    <property type="entry name" value="Dynein_C"/>
</dbReference>
<dbReference type="Gene3D" id="2.170.16.10">
    <property type="entry name" value="Hedgehog/Intein (Hint) domain"/>
    <property type="match status" value="3"/>
</dbReference>
<evidence type="ECO:0000256" key="12">
    <source>
        <dbReference type="ARBA" id="ARBA00023017"/>
    </source>
</evidence>
<comment type="similarity">
    <text evidence="2">Belongs to the dynein heavy chain family.</text>
</comment>
<dbReference type="PANTHER" id="PTHR46532:SF4">
    <property type="entry name" value="AAA+ ATPASE DOMAIN-CONTAINING PROTEIN"/>
    <property type="match status" value="1"/>
</dbReference>
<dbReference type="Pfam" id="PF18199">
    <property type="entry name" value="Dynein_C"/>
    <property type="match status" value="1"/>
</dbReference>
<dbReference type="InterPro" id="IPR041466">
    <property type="entry name" value="Dynein_AAA5_ext"/>
</dbReference>
<dbReference type="InterPro" id="IPR036396">
    <property type="entry name" value="Cyt_P450_sf"/>
</dbReference>
<dbReference type="Pfam" id="PF08385">
    <property type="entry name" value="DHC_N1"/>
    <property type="match status" value="1"/>
</dbReference>
<evidence type="ECO:0000256" key="7">
    <source>
        <dbReference type="ARBA" id="ARBA00022723"/>
    </source>
</evidence>
<dbReference type="Gene3D" id="3.10.490.20">
    <property type="match status" value="1"/>
</dbReference>
<dbReference type="Pfam" id="PF03028">
    <property type="entry name" value="Dynein_heavy"/>
    <property type="match status" value="1"/>
</dbReference>
<evidence type="ECO:0000256" key="2">
    <source>
        <dbReference type="ARBA" id="ARBA00008887"/>
    </source>
</evidence>
<dbReference type="Pfam" id="PF05204">
    <property type="entry name" value="Hom_end"/>
    <property type="match status" value="1"/>
</dbReference>
<comment type="subcellular location">
    <subcellularLocation>
        <location evidence="1">Cytoplasm</location>
        <location evidence="1">Cytoskeleton</location>
        <location evidence="1">Cilium axoneme</location>
    </subcellularLocation>
</comment>
<dbReference type="InterPro" id="IPR002401">
    <property type="entry name" value="Cyt_P450_E_grp-I"/>
</dbReference>
<dbReference type="Gene3D" id="1.10.287.2620">
    <property type="match status" value="1"/>
</dbReference>
<keyword evidence="17" id="KW-0966">Cell projection</keyword>
<dbReference type="SUPFAM" id="SSF52540">
    <property type="entry name" value="P-loop containing nucleoside triphosphate hydrolases"/>
    <property type="match status" value="3"/>
</dbReference>
<dbReference type="Pfam" id="PF05203">
    <property type="entry name" value="Hom_end_hint"/>
    <property type="match status" value="1"/>
</dbReference>
<dbReference type="Gene3D" id="3.40.50.300">
    <property type="entry name" value="P-loop containing nucleotide triphosphate hydrolases"/>
    <property type="match status" value="7"/>
</dbReference>
<dbReference type="CDD" id="cd11070">
    <property type="entry name" value="CYP56-like"/>
    <property type="match status" value="1"/>
</dbReference>
<keyword evidence="13 19" id="KW-0175">Coiled coil</keyword>
<dbReference type="InterPro" id="IPR035706">
    <property type="entry name" value="AAA_9"/>
</dbReference>
<dbReference type="InterPro" id="IPR035699">
    <property type="entry name" value="AAA_6"/>
</dbReference>
<dbReference type="Gene3D" id="1.20.1270.280">
    <property type="match status" value="1"/>
</dbReference>
<dbReference type="Gene3D" id="3.20.180.20">
    <property type="entry name" value="Dynein heavy chain, N-terminal domain 2"/>
    <property type="match status" value="1"/>
</dbReference>
<dbReference type="InterPro" id="IPR056759">
    <property type="entry name" value="DYH2-5-8_CC"/>
</dbReference>
<feature type="region of interest" description="Disordered" evidence="20">
    <location>
        <begin position="1"/>
        <end position="33"/>
    </location>
</feature>
<evidence type="ECO:0000313" key="23">
    <source>
        <dbReference type="Proteomes" id="UP001527925"/>
    </source>
</evidence>
<dbReference type="Pfam" id="PF12774">
    <property type="entry name" value="AAA_6"/>
    <property type="match status" value="2"/>
</dbReference>
<dbReference type="InterPro" id="IPR041589">
    <property type="entry name" value="DNAH3_AAA_lid_1"/>
</dbReference>
<reference evidence="22 23" key="1">
    <citation type="submission" date="2023-09" db="EMBL/GenBank/DDBJ databases">
        <title>Pangenome analysis of Batrachochytrium dendrobatidis and related Chytrids.</title>
        <authorList>
            <person name="Yacoub M.N."/>
            <person name="Stajich J.E."/>
            <person name="James T.Y."/>
        </authorList>
    </citation>
    <scope>NUCLEOTIDE SEQUENCE [LARGE SCALE GENOMIC DNA]</scope>
    <source>
        <strain evidence="22 23">JEL0888</strain>
    </source>
</reference>
<evidence type="ECO:0000256" key="1">
    <source>
        <dbReference type="ARBA" id="ARBA00004430"/>
    </source>
</evidence>
<dbReference type="InterPro" id="IPR024743">
    <property type="entry name" value="Dynein_HC_stalk"/>
</dbReference>